<keyword evidence="8 10" id="KW-0333">Golgi apparatus</keyword>
<dbReference type="RefSeq" id="XP_013070984.2">
    <property type="nucleotide sequence ID" value="XM_013215530.2"/>
</dbReference>
<keyword evidence="9 10" id="KW-0472">Membrane</keyword>
<evidence type="ECO:0000256" key="3">
    <source>
        <dbReference type="ARBA" id="ARBA00022676"/>
    </source>
</evidence>
<dbReference type="GO" id="GO:0000139">
    <property type="term" value="C:Golgi membrane"/>
    <property type="evidence" value="ECO:0007669"/>
    <property type="project" value="UniProtKB-SubCell"/>
</dbReference>
<keyword evidence="6 10" id="KW-0735">Signal-anchor</keyword>
<dbReference type="OMA" id="VSENCEG"/>
<dbReference type="OrthoDB" id="2139606at2759"/>
<keyword evidence="5 10" id="KW-0812">Transmembrane</keyword>
<accession>A0A9U8E465</accession>
<comment type="subcellular location">
    <subcellularLocation>
        <location evidence="1 10">Golgi apparatus membrane</location>
        <topology evidence="1 10">Single-pass type II membrane protein</topology>
    </subcellularLocation>
</comment>
<comment type="similarity">
    <text evidence="2 10">Belongs to the glycosyltransferase 31 family.</text>
</comment>
<reference evidence="12" key="1">
    <citation type="submission" date="2025-08" db="UniProtKB">
        <authorList>
            <consortium name="RefSeq"/>
        </authorList>
    </citation>
    <scope>IDENTIFICATION</scope>
</reference>
<evidence type="ECO:0000256" key="7">
    <source>
        <dbReference type="ARBA" id="ARBA00022989"/>
    </source>
</evidence>
<dbReference type="GO" id="GO:0016758">
    <property type="term" value="F:hexosyltransferase activity"/>
    <property type="evidence" value="ECO:0007669"/>
    <property type="project" value="InterPro"/>
</dbReference>
<name>A0A9U8E465_BIOGL</name>
<sequence length="419" mass="47495">MYWHHRLARKSSILVIVLSAIFVCGAYWSTRHFSNISKNENFESFVAASSETSDEQDEDLPQVSLEAKLKMAIDKLSAKGISPSALMLENLYYIPSEVPFESYNNTILHQPKSCKTQTLLSILVPSNPASIQEREAIRETWGSVARGHKWPRHMRNYDVRVFFVLGTIGDRNLSEFVDSVAEHKYMSQGTGANNVEQIDPINGGPVNDSDDANETKAYVESIVQQEIKSFDDIIQFDMVDTYANLTRKLLLAFGWLIKSCHVSQFIMKADQDVFVNVPLLYTLLTHYAHKNTIYGHIYPNNWVERQGKWAVDKRTLPVDQYPIYAAGNAYIMSVDAAATVLRLAPYFPYVPVEDAFITGILASVGDVDRIHMSGFTKWSDPLPDECEFINNEIYVGNNATVHDLRIIWWHIMIPNIAGC</sequence>
<keyword evidence="11" id="KW-1185">Reference proteome</keyword>
<dbReference type="Proteomes" id="UP001165740">
    <property type="component" value="Chromosome 2"/>
</dbReference>
<dbReference type="GO" id="GO:0006493">
    <property type="term" value="P:protein O-linked glycosylation"/>
    <property type="evidence" value="ECO:0007669"/>
    <property type="project" value="TreeGrafter"/>
</dbReference>
<dbReference type="KEGG" id="bgt:106058150"/>
<protein>
    <recommendedName>
        <fullName evidence="10">Hexosyltransferase</fullName>
        <ecNumber evidence="10">2.4.1.-</ecNumber>
    </recommendedName>
</protein>
<evidence type="ECO:0000313" key="11">
    <source>
        <dbReference type="Proteomes" id="UP001165740"/>
    </source>
</evidence>
<keyword evidence="4" id="KW-0808">Transferase</keyword>
<keyword evidence="3 10" id="KW-0328">Glycosyltransferase</keyword>
<evidence type="ECO:0000256" key="5">
    <source>
        <dbReference type="ARBA" id="ARBA00022692"/>
    </source>
</evidence>
<dbReference type="PANTHER" id="PTHR11214">
    <property type="entry name" value="BETA-1,3-N-ACETYLGLUCOSAMINYLTRANSFERASE"/>
    <property type="match status" value="1"/>
</dbReference>
<dbReference type="EC" id="2.4.1.-" evidence="10"/>
<dbReference type="GeneID" id="106058150"/>
<gene>
    <name evidence="12" type="primary">LOC106058150</name>
</gene>
<evidence type="ECO:0000256" key="2">
    <source>
        <dbReference type="ARBA" id="ARBA00008661"/>
    </source>
</evidence>
<dbReference type="Pfam" id="PF01762">
    <property type="entry name" value="Galactosyl_T"/>
    <property type="match status" value="1"/>
</dbReference>
<evidence type="ECO:0000256" key="4">
    <source>
        <dbReference type="ARBA" id="ARBA00022679"/>
    </source>
</evidence>
<organism evidence="11 12">
    <name type="scientific">Biomphalaria glabrata</name>
    <name type="common">Bloodfluke planorb</name>
    <name type="synonym">Freshwater snail</name>
    <dbReference type="NCBI Taxonomy" id="6526"/>
    <lineage>
        <taxon>Eukaryota</taxon>
        <taxon>Metazoa</taxon>
        <taxon>Spiralia</taxon>
        <taxon>Lophotrochozoa</taxon>
        <taxon>Mollusca</taxon>
        <taxon>Gastropoda</taxon>
        <taxon>Heterobranchia</taxon>
        <taxon>Euthyneura</taxon>
        <taxon>Panpulmonata</taxon>
        <taxon>Hygrophila</taxon>
        <taxon>Lymnaeoidea</taxon>
        <taxon>Planorbidae</taxon>
        <taxon>Biomphalaria</taxon>
    </lineage>
</organism>
<evidence type="ECO:0000313" key="12">
    <source>
        <dbReference type="RefSeq" id="XP_013070984.2"/>
    </source>
</evidence>
<evidence type="ECO:0000256" key="6">
    <source>
        <dbReference type="ARBA" id="ARBA00022968"/>
    </source>
</evidence>
<keyword evidence="7 10" id="KW-1133">Transmembrane helix</keyword>
<feature type="transmembrane region" description="Helical" evidence="10">
    <location>
        <begin position="12"/>
        <end position="29"/>
    </location>
</feature>
<dbReference type="Gene3D" id="3.90.550.50">
    <property type="match status" value="1"/>
</dbReference>
<evidence type="ECO:0000256" key="1">
    <source>
        <dbReference type="ARBA" id="ARBA00004323"/>
    </source>
</evidence>
<dbReference type="PANTHER" id="PTHR11214:SF3">
    <property type="entry name" value="BETA-1,3-GALACTOSYLTRANSFERASE 6"/>
    <property type="match status" value="1"/>
</dbReference>
<evidence type="ECO:0000256" key="10">
    <source>
        <dbReference type="RuleBase" id="RU363063"/>
    </source>
</evidence>
<evidence type="ECO:0000256" key="8">
    <source>
        <dbReference type="ARBA" id="ARBA00023034"/>
    </source>
</evidence>
<dbReference type="InterPro" id="IPR002659">
    <property type="entry name" value="Glyco_trans_31"/>
</dbReference>
<evidence type="ECO:0000256" key="9">
    <source>
        <dbReference type="ARBA" id="ARBA00023136"/>
    </source>
</evidence>
<dbReference type="AlphaFoldDB" id="A0A9U8E465"/>
<proteinExistence type="inferred from homology"/>